<reference evidence="3" key="1">
    <citation type="submission" date="2016-07" db="EMBL/GenBank/DDBJ databases">
        <title>Multiple horizontal gene transfer events from other fungi enriched the ability of initially mycotrophic Trichoderma (Ascomycota) to feed on dead plant biomass.</title>
        <authorList>
            <consortium name="DOE Joint Genome Institute"/>
            <person name="Atanasova L."/>
            <person name="Chenthamara K."/>
            <person name="Zhang J."/>
            <person name="Grujic M."/>
            <person name="Henrissat B."/>
            <person name="Kuo A."/>
            <person name="Aerts A."/>
            <person name="Salamov A."/>
            <person name="Lipzen A."/>
            <person name="Labutti K."/>
            <person name="Barry K."/>
            <person name="Miao Y."/>
            <person name="Rahimi M.J."/>
            <person name="Shen Q."/>
            <person name="Grigoriev I.V."/>
            <person name="Kubicek C.P."/>
            <person name="Druzhinina I.S."/>
        </authorList>
    </citation>
    <scope>NUCLEOTIDE SEQUENCE [LARGE SCALE GENOMIC DNA]</scope>
    <source>
        <strain evidence="3">TUCIM 6016</strain>
    </source>
</reference>
<keyword evidence="3" id="KW-1185">Reference proteome</keyword>
<accession>A0A2T4B0Z2</accession>
<evidence type="ECO:0000313" key="3">
    <source>
        <dbReference type="Proteomes" id="UP000241546"/>
    </source>
</evidence>
<protein>
    <recommendedName>
        <fullName evidence="4">Lysine-specific metallo-endopeptidase domain-containing protein</fullName>
    </recommendedName>
</protein>
<dbReference type="GeneID" id="36604510"/>
<dbReference type="OrthoDB" id="4259138at2759"/>
<dbReference type="Proteomes" id="UP000241546">
    <property type="component" value="Unassembled WGS sequence"/>
</dbReference>
<dbReference type="EMBL" id="KZ680221">
    <property type="protein sequence ID" value="PTB62984.1"/>
    <property type="molecule type" value="Genomic_DNA"/>
</dbReference>
<proteinExistence type="predicted"/>
<feature type="signal peptide" evidence="1">
    <location>
        <begin position="1"/>
        <end position="21"/>
    </location>
</feature>
<sequence>MRSILAALPSVLWLLSSTCQANPLKTYDFGSRVAQDADLDTLNETLWRRVRVPGGTGSNAPPPVDQIFLFGPSNMAGGCTSRKDGLQDWVDDSRRIHDAIEQLYGMVTKPSVAKMWEAFFGIFMWINPNTNQFEVHPDSRDRWNAIGDHIARITQFLDGNGLREPVVAGEVPRIYCSGDAGQLVGWDTILKDENGNEVERGTDPVTGQKQYVSLRQVYPSNGQYAFWMDSFKGYWFSAVRQGQDISLCPAGGRQAATGRPAVPPLRGLNVKLAQANRGIIVCPRAWQRTVGQPHGQPSLLQAVGGANYPKGDGSTGELLDRLAPMSTTLYHEIVHLTDYNKQTSKPDQYDLNAILRMAYSSNDADKTAVPHNPETYVFFGIAAYVYLNPPQSQDTVLYVGGKSATETAVWAEISRKRQQGP</sequence>
<evidence type="ECO:0008006" key="4">
    <source>
        <dbReference type="Google" id="ProtNLM"/>
    </source>
</evidence>
<dbReference type="AlphaFoldDB" id="A0A2T4B0Z2"/>
<evidence type="ECO:0000256" key="1">
    <source>
        <dbReference type="SAM" id="SignalP"/>
    </source>
</evidence>
<organism evidence="2 3">
    <name type="scientific">Trichoderma citrinoviride</name>
    <dbReference type="NCBI Taxonomy" id="58853"/>
    <lineage>
        <taxon>Eukaryota</taxon>
        <taxon>Fungi</taxon>
        <taxon>Dikarya</taxon>
        <taxon>Ascomycota</taxon>
        <taxon>Pezizomycotina</taxon>
        <taxon>Sordariomycetes</taxon>
        <taxon>Hypocreomycetidae</taxon>
        <taxon>Hypocreales</taxon>
        <taxon>Hypocreaceae</taxon>
        <taxon>Trichoderma</taxon>
    </lineage>
</organism>
<dbReference type="RefSeq" id="XP_024746304.1">
    <property type="nucleotide sequence ID" value="XM_024896392.1"/>
</dbReference>
<evidence type="ECO:0000313" key="2">
    <source>
        <dbReference type="EMBL" id="PTB62984.1"/>
    </source>
</evidence>
<feature type="chain" id="PRO_5015550654" description="Lysine-specific metallo-endopeptidase domain-containing protein" evidence="1">
    <location>
        <begin position="22"/>
        <end position="421"/>
    </location>
</feature>
<gene>
    <name evidence="2" type="ORF">BBK36DRAFT_1184212</name>
</gene>
<name>A0A2T4B0Z2_9HYPO</name>
<keyword evidence="1" id="KW-0732">Signal</keyword>